<dbReference type="SUPFAM" id="SSF141086">
    <property type="entry name" value="Agglutinin HPA-like"/>
    <property type="match status" value="1"/>
</dbReference>
<feature type="chain" id="PRO_5018754721" description="H-type lectin domain-containing protein" evidence="1">
    <location>
        <begin position="24"/>
        <end position="292"/>
    </location>
</feature>
<dbReference type="Pfam" id="PF09458">
    <property type="entry name" value="H_lectin"/>
    <property type="match status" value="1"/>
</dbReference>
<reference evidence="3 4" key="1">
    <citation type="submission" date="2019-01" db="EMBL/GenBank/DDBJ databases">
        <title>A draft genome assembly of the solar-powered sea slug Elysia chlorotica.</title>
        <authorList>
            <person name="Cai H."/>
            <person name="Li Q."/>
            <person name="Fang X."/>
            <person name="Li J."/>
            <person name="Curtis N.E."/>
            <person name="Altenburger A."/>
            <person name="Shibata T."/>
            <person name="Feng M."/>
            <person name="Maeda T."/>
            <person name="Schwartz J.A."/>
            <person name="Shigenobu S."/>
            <person name="Lundholm N."/>
            <person name="Nishiyama T."/>
            <person name="Yang H."/>
            <person name="Hasebe M."/>
            <person name="Li S."/>
            <person name="Pierce S.K."/>
            <person name="Wang J."/>
        </authorList>
    </citation>
    <scope>NUCLEOTIDE SEQUENCE [LARGE SCALE GENOMIC DNA]</scope>
    <source>
        <strain evidence="3">EC2010</strain>
        <tissue evidence="3">Whole organism of an adult</tissue>
    </source>
</reference>
<dbReference type="GO" id="GO:0009986">
    <property type="term" value="C:cell surface"/>
    <property type="evidence" value="ECO:0007669"/>
    <property type="project" value="TreeGrafter"/>
</dbReference>
<name>A0A3S1AFH8_ELYCH</name>
<dbReference type="AlphaFoldDB" id="A0A3S1AFH8"/>
<feature type="signal peptide" evidence="1">
    <location>
        <begin position="1"/>
        <end position="23"/>
    </location>
</feature>
<dbReference type="GO" id="GO:0045335">
    <property type="term" value="C:phagocytic vesicle"/>
    <property type="evidence" value="ECO:0007669"/>
    <property type="project" value="TreeGrafter"/>
</dbReference>
<dbReference type="InterPro" id="IPR019019">
    <property type="entry name" value="H-type_lectin_domain"/>
</dbReference>
<dbReference type="Gene3D" id="2.60.40.2080">
    <property type="match status" value="1"/>
</dbReference>
<evidence type="ECO:0000313" key="4">
    <source>
        <dbReference type="Proteomes" id="UP000271974"/>
    </source>
</evidence>
<protein>
    <recommendedName>
        <fullName evidence="2">H-type lectin domain-containing protein</fullName>
    </recommendedName>
</protein>
<evidence type="ECO:0000256" key="1">
    <source>
        <dbReference type="SAM" id="SignalP"/>
    </source>
</evidence>
<dbReference type="GO" id="GO:0070492">
    <property type="term" value="F:oligosaccharide binding"/>
    <property type="evidence" value="ECO:0007669"/>
    <property type="project" value="TreeGrafter"/>
</dbReference>
<dbReference type="InterPro" id="IPR052487">
    <property type="entry name" value="Galactose-binding_lectin"/>
</dbReference>
<dbReference type="Proteomes" id="UP000271974">
    <property type="component" value="Unassembled WGS sequence"/>
</dbReference>
<dbReference type="InterPro" id="IPR037221">
    <property type="entry name" value="H-type_lectin_dom_sf"/>
</dbReference>
<dbReference type="PANTHER" id="PTHR46938">
    <property type="entry name" value="DISCOIDIN-1 SUBUNIT A-RELATED-RELATED"/>
    <property type="match status" value="1"/>
</dbReference>
<dbReference type="OrthoDB" id="6121158at2759"/>
<feature type="domain" description="H-type lectin" evidence="2">
    <location>
        <begin position="224"/>
        <end position="288"/>
    </location>
</feature>
<keyword evidence="1" id="KW-0732">Signal</keyword>
<evidence type="ECO:0000313" key="3">
    <source>
        <dbReference type="EMBL" id="RUS90500.1"/>
    </source>
</evidence>
<organism evidence="3 4">
    <name type="scientific">Elysia chlorotica</name>
    <name type="common">Eastern emerald elysia</name>
    <name type="synonym">Sea slug</name>
    <dbReference type="NCBI Taxonomy" id="188477"/>
    <lineage>
        <taxon>Eukaryota</taxon>
        <taxon>Metazoa</taxon>
        <taxon>Spiralia</taxon>
        <taxon>Lophotrochozoa</taxon>
        <taxon>Mollusca</taxon>
        <taxon>Gastropoda</taxon>
        <taxon>Heterobranchia</taxon>
        <taxon>Euthyneura</taxon>
        <taxon>Panpulmonata</taxon>
        <taxon>Sacoglossa</taxon>
        <taxon>Placobranchoidea</taxon>
        <taxon>Plakobranchidae</taxon>
        <taxon>Elysia</taxon>
    </lineage>
</organism>
<dbReference type="GO" id="GO:0030247">
    <property type="term" value="F:polysaccharide binding"/>
    <property type="evidence" value="ECO:0007669"/>
    <property type="project" value="TreeGrafter"/>
</dbReference>
<dbReference type="GO" id="GO:0046871">
    <property type="term" value="F:N-acetylgalactosamine binding"/>
    <property type="evidence" value="ECO:0007669"/>
    <property type="project" value="TreeGrafter"/>
</dbReference>
<comment type="caution">
    <text evidence="3">The sequence shown here is derived from an EMBL/GenBank/DDBJ whole genome shotgun (WGS) entry which is preliminary data.</text>
</comment>
<dbReference type="GO" id="GO:0098636">
    <property type="term" value="C:protein complex involved in cell adhesion"/>
    <property type="evidence" value="ECO:0007669"/>
    <property type="project" value="TreeGrafter"/>
</dbReference>
<sequence length="292" mass="32188">MTTMLNFTFVFWCLVSLQTLCAGSRLSLTASPEFLTKDITRRLSLRCSLFDTAPPVNGTDANVKYVTSMLVTRNSDNERVAAIDEHTAAQAETDLDSMTVTGDLTFADTSATGLPERAYLEMVWTHPGYNQSGGYTCEINAVDLQGHTVVFVSSAEIGLVTATDQDMLDELVRLEAEDQAVKAQLAALEATLANLQPPHAEEGVVNCGDSGSWNRNGNSRYIYKDIRFRKAYLTAPPMISLAVNTLDTHRSANMRIHAAVLNVSKQGFRVQCETWDDSHVYEMSMRWTSVVA</sequence>
<dbReference type="EMBL" id="RQTK01000031">
    <property type="protein sequence ID" value="RUS90500.1"/>
    <property type="molecule type" value="Genomic_DNA"/>
</dbReference>
<proteinExistence type="predicted"/>
<accession>A0A3S1AFH8</accession>
<keyword evidence="4" id="KW-1185">Reference proteome</keyword>
<dbReference type="GO" id="GO:0098609">
    <property type="term" value="P:cell-cell adhesion"/>
    <property type="evidence" value="ECO:0007669"/>
    <property type="project" value="TreeGrafter"/>
</dbReference>
<gene>
    <name evidence="3" type="ORF">EGW08_001768</name>
</gene>
<evidence type="ECO:0000259" key="2">
    <source>
        <dbReference type="Pfam" id="PF09458"/>
    </source>
</evidence>